<dbReference type="GO" id="GO:0008474">
    <property type="term" value="F:palmitoyl-(protein) hydrolase activity"/>
    <property type="evidence" value="ECO:0007669"/>
    <property type="project" value="TreeGrafter"/>
</dbReference>
<comment type="caution">
    <text evidence="4">The sequence shown here is derived from an EMBL/GenBank/DDBJ whole genome shotgun (WGS) entry which is preliminary data.</text>
</comment>
<evidence type="ECO:0000313" key="4">
    <source>
        <dbReference type="EMBL" id="PIK53790.1"/>
    </source>
</evidence>
<evidence type="ECO:0000256" key="2">
    <source>
        <dbReference type="SAM" id="Phobius"/>
    </source>
</evidence>
<accession>A0A2G8L0W8</accession>
<feature type="transmembrane region" description="Helical" evidence="2">
    <location>
        <begin position="71"/>
        <end position="93"/>
    </location>
</feature>
<dbReference type="AlphaFoldDB" id="A0A2G8L0W8"/>
<keyword evidence="2" id="KW-1133">Transmembrane helix</keyword>
<evidence type="ECO:0000256" key="1">
    <source>
        <dbReference type="SAM" id="MobiDB-lite"/>
    </source>
</evidence>
<proteinExistence type="predicted"/>
<dbReference type="OrthoDB" id="10249433at2759"/>
<dbReference type="STRING" id="307972.A0A2G8L0W8"/>
<gene>
    <name evidence="4" type="ORF">BSL78_09284</name>
</gene>
<dbReference type="GO" id="GO:0016020">
    <property type="term" value="C:membrane"/>
    <property type="evidence" value="ECO:0007669"/>
    <property type="project" value="TreeGrafter"/>
</dbReference>
<dbReference type="InterPro" id="IPR022742">
    <property type="entry name" value="Hydrolase_4"/>
</dbReference>
<dbReference type="PANTHER" id="PTHR12277">
    <property type="entry name" value="ALPHA/BETA HYDROLASE DOMAIN-CONTAINING PROTEIN"/>
    <property type="match status" value="1"/>
</dbReference>
<dbReference type="PANTHER" id="PTHR12277:SF81">
    <property type="entry name" value="PROTEIN ABHD13"/>
    <property type="match status" value="1"/>
</dbReference>
<feature type="domain" description="Serine aminopeptidase S33" evidence="3">
    <location>
        <begin position="157"/>
        <end position="274"/>
    </location>
</feature>
<dbReference type="EMBL" id="MRZV01000273">
    <property type="protein sequence ID" value="PIK53790.1"/>
    <property type="molecule type" value="Genomic_DNA"/>
</dbReference>
<keyword evidence="2" id="KW-0812">Transmembrane</keyword>
<dbReference type="ESTHER" id="stija-a0a2g8l0w8">
    <property type="family name" value="ABHD13-BEM46"/>
</dbReference>
<dbReference type="Pfam" id="PF12146">
    <property type="entry name" value="Hydrolase_4"/>
    <property type="match status" value="1"/>
</dbReference>
<keyword evidence="4" id="KW-0378">Hydrolase</keyword>
<sequence>MVKPSFHAVEKTNIETQAEDLVPLIEEDTPSSNKGSEMRGCRTIVTDVLRALIHTIWGWSGPGTLIAVLCYYHLGGGVLLFLIVFITCLGLLYNGQDLLLYYPDQPDSSRVFVPSPSVVGIHSSQYENIFIQTADNIKINALLMKQAPSVIALVPTILFFHGNAGNIGHRLINAAIFHSLCHCNVLLVEYRGYGKSDGDPYEEGMYKDAQAALDYLQNRGDINSNFIFVFGRSLGGAVAIDLASKPRNRGKIRGLILENTFTSIPDMGRHLFRLDLIKWIPLFIVKNKFFSMSKISRVRMPTLFISGAADELVPPDMMKILFERCGGAKKMAVFENGSHNDTWQRAGYCETVKDFLNRYSGVSKQPSTSGQPVEPPSPLATTPH</sequence>
<organism evidence="4 5">
    <name type="scientific">Stichopus japonicus</name>
    <name type="common">Sea cucumber</name>
    <dbReference type="NCBI Taxonomy" id="307972"/>
    <lineage>
        <taxon>Eukaryota</taxon>
        <taxon>Metazoa</taxon>
        <taxon>Echinodermata</taxon>
        <taxon>Eleutherozoa</taxon>
        <taxon>Echinozoa</taxon>
        <taxon>Holothuroidea</taxon>
        <taxon>Aspidochirotacea</taxon>
        <taxon>Aspidochirotida</taxon>
        <taxon>Stichopodidae</taxon>
        <taxon>Apostichopus</taxon>
    </lineage>
</organism>
<dbReference type="Gene3D" id="3.40.50.1820">
    <property type="entry name" value="alpha/beta hydrolase"/>
    <property type="match status" value="1"/>
</dbReference>
<dbReference type="InterPro" id="IPR029058">
    <property type="entry name" value="AB_hydrolase_fold"/>
</dbReference>
<evidence type="ECO:0000259" key="3">
    <source>
        <dbReference type="Pfam" id="PF12146"/>
    </source>
</evidence>
<reference evidence="4 5" key="1">
    <citation type="journal article" date="2017" name="PLoS Biol.">
        <title>The sea cucumber genome provides insights into morphological evolution and visceral regeneration.</title>
        <authorList>
            <person name="Zhang X."/>
            <person name="Sun L."/>
            <person name="Yuan J."/>
            <person name="Sun Y."/>
            <person name="Gao Y."/>
            <person name="Zhang L."/>
            <person name="Li S."/>
            <person name="Dai H."/>
            <person name="Hamel J.F."/>
            <person name="Liu C."/>
            <person name="Yu Y."/>
            <person name="Liu S."/>
            <person name="Lin W."/>
            <person name="Guo K."/>
            <person name="Jin S."/>
            <person name="Xu P."/>
            <person name="Storey K.B."/>
            <person name="Huan P."/>
            <person name="Zhang T."/>
            <person name="Zhou Y."/>
            <person name="Zhang J."/>
            <person name="Lin C."/>
            <person name="Li X."/>
            <person name="Xing L."/>
            <person name="Huo D."/>
            <person name="Sun M."/>
            <person name="Wang L."/>
            <person name="Mercier A."/>
            <person name="Li F."/>
            <person name="Yang H."/>
            <person name="Xiang J."/>
        </authorList>
    </citation>
    <scope>NUCLEOTIDE SEQUENCE [LARGE SCALE GENOMIC DNA]</scope>
    <source>
        <strain evidence="4">Shaxun</strain>
        <tissue evidence="4">Muscle</tissue>
    </source>
</reference>
<keyword evidence="2" id="KW-0472">Membrane</keyword>
<feature type="region of interest" description="Disordered" evidence="1">
    <location>
        <begin position="362"/>
        <end position="384"/>
    </location>
</feature>
<name>A0A2G8L0W8_STIJA</name>
<dbReference type="Proteomes" id="UP000230750">
    <property type="component" value="Unassembled WGS sequence"/>
</dbReference>
<dbReference type="SUPFAM" id="SSF53474">
    <property type="entry name" value="alpha/beta-Hydrolases"/>
    <property type="match status" value="1"/>
</dbReference>
<feature type="compositionally biased region" description="Polar residues" evidence="1">
    <location>
        <begin position="362"/>
        <end position="371"/>
    </location>
</feature>
<keyword evidence="5" id="KW-1185">Reference proteome</keyword>
<protein>
    <submittedName>
        <fullName evidence="4">Putative alpha/beta hydrolase domain-containing protein 13</fullName>
    </submittedName>
</protein>
<evidence type="ECO:0000313" key="5">
    <source>
        <dbReference type="Proteomes" id="UP000230750"/>
    </source>
</evidence>